<dbReference type="GO" id="GO:0071555">
    <property type="term" value="P:cell wall organization"/>
    <property type="evidence" value="ECO:0007669"/>
    <property type="project" value="UniProtKB-KW"/>
</dbReference>
<evidence type="ECO:0000259" key="9">
    <source>
        <dbReference type="Pfam" id="PF02875"/>
    </source>
</evidence>
<dbReference type="InterPro" id="IPR036615">
    <property type="entry name" value="Mur_ligase_C_dom_sf"/>
</dbReference>
<evidence type="ECO:0000256" key="6">
    <source>
        <dbReference type="ARBA" id="ARBA00022840"/>
    </source>
</evidence>
<protein>
    <recommendedName>
        <fullName evidence="7 8">UDP-N-acetylmuramoylalanine--D-glutamate ligase</fullName>
        <ecNumber evidence="7 8">6.3.2.9</ecNumber>
    </recommendedName>
    <alternativeName>
        <fullName evidence="7">D-glutamic acid-adding enzyme</fullName>
    </alternativeName>
    <alternativeName>
        <fullName evidence="7">UDP-N-acetylmuramoyl-L-alanyl-D-glutamate synthetase</fullName>
    </alternativeName>
</protein>
<feature type="binding site" evidence="7">
    <location>
        <begin position="62"/>
        <end position="68"/>
    </location>
    <ligand>
        <name>ATP</name>
        <dbReference type="ChEBI" id="CHEBI:30616"/>
    </ligand>
</feature>
<dbReference type="Pfam" id="PF02875">
    <property type="entry name" value="Mur_ligase_C"/>
    <property type="match status" value="1"/>
</dbReference>
<evidence type="ECO:0000256" key="1">
    <source>
        <dbReference type="ARBA" id="ARBA00004496"/>
    </source>
</evidence>
<evidence type="ECO:0000256" key="8">
    <source>
        <dbReference type="RuleBase" id="RU003664"/>
    </source>
</evidence>
<keyword evidence="6 7" id="KW-0067">ATP-binding</keyword>
<proteinExistence type="inferred from homology"/>
<gene>
    <name evidence="7" type="primary">murD</name>
    <name evidence="11" type="ORF">CEN89_283</name>
</gene>
<keyword evidence="7 8" id="KW-0131">Cell cycle</keyword>
<dbReference type="SUPFAM" id="SSF53244">
    <property type="entry name" value="MurD-like peptide ligases, peptide-binding domain"/>
    <property type="match status" value="1"/>
</dbReference>
<dbReference type="InterPro" id="IPR013221">
    <property type="entry name" value="Mur_ligase_cen"/>
</dbReference>
<dbReference type="InterPro" id="IPR005762">
    <property type="entry name" value="MurD"/>
</dbReference>
<dbReference type="HAMAP" id="MF_00639">
    <property type="entry name" value="MurD"/>
    <property type="match status" value="1"/>
</dbReference>
<evidence type="ECO:0000256" key="5">
    <source>
        <dbReference type="ARBA" id="ARBA00022741"/>
    </source>
</evidence>
<evidence type="ECO:0000256" key="7">
    <source>
        <dbReference type="HAMAP-Rule" id="MF_00639"/>
    </source>
</evidence>
<accession>A0A554LJJ3</accession>
<dbReference type="SUPFAM" id="SSF53623">
    <property type="entry name" value="MurD-like peptide ligases, catalytic domain"/>
    <property type="match status" value="1"/>
</dbReference>
<evidence type="ECO:0000313" key="11">
    <source>
        <dbReference type="EMBL" id="TSC93043.1"/>
    </source>
</evidence>
<dbReference type="AlphaFoldDB" id="A0A554LJJ3"/>
<dbReference type="Gene3D" id="3.40.50.720">
    <property type="entry name" value="NAD(P)-binding Rossmann-like Domain"/>
    <property type="match status" value="1"/>
</dbReference>
<dbReference type="GO" id="GO:0051301">
    <property type="term" value="P:cell division"/>
    <property type="evidence" value="ECO:0007669"/>
    <property type="project" value="UniProtKB-KW"/>
</dbReference>
<comment type="similarity">
    <text evidence="7">Belongs to the MurCDEF family.</text>
</comment>
<dbReference type="GO" id="GO:0009252">
    <property type="term" value="P:peptidoglycan biosynthetic process"/>
    <property type="evidence" value="ECO:0007669"/>
    <property type="project" value="UniProtKB-UniRule"/>
</dbReference>
<keyword evidence="7 8" id="KW-0133">Cell shape</keyword>
<comment type="catalytic activity">
    <reaction evidence="7 8">
        <text>UDP-N-acetyl-alpha-D-muramoyl-L-alanine + D-glutamate + ATP = UDP-N-acetyl-alpha-D-muramoyl-L-alanyl-D-glutamate + ADP + phosphate + H(+)</text>
        <dbReference type="Rhea" id="RHEA:16429"/>
        <dbReference type="ChEBI" id="CHEBI:15378"/>
        <dbReference type="ChEBI" id="CHEBI:29986"/>
        <dbReference type="ChEBI" id="CHEBI:30616"/>
        <dbReference type="ChEBI" id="CHEBI:43474"/>
        <dbReference type="ChEBI" id="CHEBI:83898"/>
        <dbReference type="ChEBI" id="CHEBI:83900"/>
        <dbReference type="ChEBI" id="CHEBI:456216"/>
        <dbReference type="EC" id="6.3.2.9"/>
    </reaction>
</comment>
<dbReference type="PANTHER" id="PTHR43692">
    <property type="entry name" value="UDP-N-ACETYLMURAMOYLALANINE--D-GLUTAMATE LIGASE"/>
    <property type="match status" value="1"/>
</dbReference>
<keyword evidence="7 8" id="KW-0573">Peptidoglycan synthesis</keyword>
<comment type="caution">
    <text evidence="11">The sequence shown here is derived from an EMBL/GenBank/DDBJ whole genome shotgun (WGS) entry which is preliminary data.</text>
</comment>
<organism evidence="11 12">
    <name type="scientific">Candidatus Berkelbacteria bacterium Licking1014_7</name>
    <dbReference type="NCBI Taxonomy" id="2017147"/>
    <lineage>
        <taxon>Bacteria</taxon>
        <taxon>Candidatus Berkelbacteria</taxon>
    </lineage>
</organism>
<dbReference type="EC" id="6.3.2.9" evidence="7 8"/>
<keyword evidence="5 7" id="KW-0547">Nucleotide-binding</keyword>
<name>A0A554LJJ3_9BACT</name>
<dbReference type="Pfam" id="PF08245">
    <property type="entry name" value="Mur_ligase_M"/>
    <property type="match status" value="1"/>
</dbReference>
<dbReference type="InterPro" id="IPR004101">
    <property type="entry name" value="Mur_ligase_C"/>
</dbReference>
<evidence type="ECO:0000256" key="2">
    <source>
        <dbReference type="ARBA" id="ARBA00004752"/>
    </source>
</evidence>
<dbReference type="GO" id="GO:0008360">
    <property type="term" value="P:regulation of cell shape"/>
    <property type="evidence" value="ECO:0007669"/>
    <property type="project" value="UniProtKB-KW"/>
</dbReference>
<dbReference type="InterPro" id="IPR036565">
    <property type="entry name" value="Mur-like_cat_sf"/>
</dbReference>
<evidence type="ECO:0000256" key="3">
    <source>
        <dbReference type="ARBA" id="ARBA00022490"/>
    </source>
</evidence>
<keyword evidence="4 7" id="KW-0436">Ligase</keyword>
<dbReference type="Gene3D" id="3.40.1190.10">
    <property type="entry name" value="Mur-like, catalytic domain"/>
    <property type="match status" value="1"/>
</dbReference>
<dbReference type="UniPathway" id="UPA00219"/>
<reference evidence="11 12" key="1">
    <citation type="submission" date="2017-07" db="EMBL/GenBank/DDBJ databases">
        <title>Mechanisms for carbon and nitrogen cycling indicate functional differentiation within the Candidate Phyla Radiation.</title>
        <authorList>
            <person name="Danczak R.E."/>
            <person name="Johnston M.D."/>
            <person name="Kenah C."/>
            <person name="Slattery M."/>
            <person name="Wrighton K.C."/>
            <person name="Wilkins M.J."/>
        </authorList>
    </citation>
    <scope>NUCLEOTIDE SEQUENCE [LARGE SCALE GENOMIC DNA]</scope>
    <source>
        <strain evidence="11">Licking1014_7</strain>
    </source>
</reference>
<evidence type="ECO:0000259" key="10">
    <source>
        <dbReference type="Pfam" id="PF08245"/>
    </source>
</evidence>
<dbReference type="GO" id="GO:0005737">
    <property type="term" value="C:cytoplasm"/>
    <property type="evidence" value="ECO:0007669"/>
    <property type="project" value="UniProtKB-SubCell"/>
</dbReference>
<comment type="pathway">
    <text evidence="2 7 8">Cell wall biogenesis; peptidoglycan biosynthesis.</text>
</comment>
<comment type="subcellular location">
    <subcellularLocation>
        <location evidence="1 7 8">Cytoplasm</location>
    </subcellularLocation>
</comment>
<dbReference type="EMBL" id="VMGK01000008">
    <property type="protein sequence ID" value="TSC93043.1"/>
    <property type="molecule type" value="Genomic_DNA"/>
</dbReference>
<dbReference type="GO" id="GO:0005524">
    <property type="term" value="F:ATP binding"/>
    <property type="evidence" value="ECO:0007669"/>
    <property type="project" value="UniProtKB-UniRule"/>
</dbReference>
<dbReference type="Proteomes" id="UP000315689">
    <property type="component" value="Unassembled WGS sequence"/>
</dbReference>
<keyword evidence="7 8" id="KW-0961">Cell wall biogenesis/degradation</keyword>
<keyword evidence="7 8" id="KW-0132">Cell division</keyword>
<sequence>MKFRLGEEYLDNLDNFDLVIRTPGIPYLNQKIQQARNQGAIITSQTKLFFDLCPAKIIGITGTKGKGTTASLIFRILMKKFIGISVNVYLAGNFGVDPFEFLDELKKDDEIVYEMSSFQLQDMGRSPHIAVVLNITDDHLDYHQDAREYIQAKYQIVAHQKPGDVAVINADYIKSFAFAGITQADIWWFSLQKEVETGAFLQNGKVKLAYNGAKEEICKVSDLRLRGRHNLENILASILVGRILGSRINQIARAVKTFDPLEHRLEPVLERKGIVGVNDSYATNPEATISALDAFPHPILICGGKSKGLKFSRLGKAIAKKAKRAILLGENQREIFEAIPYAHRRKAVLVDDLEQAVDKAVEIAKKGDTILFSPASASFDQFSNASERGQKFKELIIKYL</sequence>
<dbReference type="NCBIfam" id="TIGR01087">
    <property type="entry name" value="murD"/>
    <property type="match status" value="1"/>
</dbReference>
<feature type="domain" description="Mur ligase C-terminal" evidence="9">
    <location>
        <begin position="263"/>
        <end position="375"/>
    </location>
</feature>
<dbReference type="PANTHER" id="PTHR43692:SF1">
    <property type="entry name" value="UDP-N-ACETYLMURAMOYLALANINE--D-GLUTAMATE LIGASE"/>
    <property type="match status" value="1"/>
</dbReference>
<feature type="domain" description="Mur ligase central" evidence="10">
    <location>
        <begin position="60"/>
        <end position="240"/>
    </location>
</feature>
<evidence type="ECO:0000256" key="4">
    <source>
        <dbReference type="ARBA" id="ARBA00022598"/>
    </source>
</evidence>
<dbReference type="Gene3D" id="3.90.190.20">
    <property type="entry name" value="Mur ligase, C-terminal domain"/>
    <property type="match status" value="1"/>
</dbReference>
<dbReference type="GO" id="GO:0008764">
    <property type="term" value="F:UDP-N-acetylmuramoylalanine-D-glutamate ligase activity"/>
    <property type="evidence" value="ECO:0007669"/>
    <property type="project" value="UniProtKB-UniRule"/>
</dbReference>
<keyword evidence="3 7" id="KW-0963">Cytoplasm</keyword>
<comment type="function">
    <text evidence="7 8">Cell wall formation. Catalyzes the addition of glutamate to the nucleotide precursor UDP-N-acetylmuramoyl-L-alanine (UMA).</text>
</comment>
<evidence type="ECO:0000313" key="12">
    <source>
        <dbReference type="Proteomes" id="UP000315689"/>
    </source>
</evidence>